<proteinExistence type="predicted"/>
<gene>
    <name evidence="2" type="ORF">L227DRAFT_616695</name>
</gene>
<keyword evidence="1" id="KW-0472">Membrane</keyword>
<accession>A0A5C2RS84</accession>
<keyword evidence="1" id="KW-1133">Transmembrane helix</keyword>
<dbReference type="AlphaFoldDB" id="A0A5C2RS84"/>
<feature type="transmembrane region" description="Helical" evidence="1">
    <location>
        <begin position="48"/>
        <end position="73"/>
    </location>
</feature>
<evidence type="ECO:0000313" key="2">
    <source>
        <dbReference type="EMBL" id="RPD53779.1"/>
    </source>
</evidence>
<sequence length="89" mass="9791">MDGGHLDQSQVKVLQSVVTSAGDKARSLHTWWNTLGRTLIYLAMETSALAVFTVLTAVLTYLVVYGLAILRVIRARRANSRSSFPVRGD</sequence>
<name>A0A5C2RS84_9APHY</name>
<evidence type="ECO:0000256" key="1">
    <source>
        <dbReference type="SAM" id="Phobius"/>
    </source>
</evidence>
<dbReference type="Proteomes" id="UP000313359">
    <property type="component" value="Unassembled WGS sequence"/>
</dbReference>
<dbReference type="EMBL" id="ML122315">
    <property type="protein sequence ID" value="RPD53779.1"/>
    <property type="molecule type" value="Genomic_DNA"/>
</dbReference>
<keyword evidence="3" id="KW-1185">Reference proteome</keyword>
<evidence type="ECO:0000313" key="3">
    <source>
        <dbReference type="Proteomes" id="UP000313359"/>
    </source>
</evidence>
<keyword evidence="1" id="KW-0812">Transmembrane</keyword>
<reference evidence="2" key="1">
    <citation type="journal article" date="2018" name="Genome Biol. Evol.">
        <title>Genomics and development of Lentinus tigrinus, a white-rot wood-decaying mushroom with dimorphic fruiting bodies.</title>
        <authorList>
            <person name="Wu B."/>
            <person name="Xu Z."/>
            <person name="Knudson A."/>
            <person name="Carlson A."/>
            <person name="Chen N."/>
            <person name="Kovaka S."/>
            <person name="LaButti K."/>
            <person name="Lipzen A."/>
            <person name="Pennachio C."/>
            <person name="Riley R."/>
            <person name="Schakwitz W."/>
            <person name="Umezawa K."/>
            <person name="Ohm R.A."/>
            <person name="Grigoriev I.V."/>
            <person name="Nagy L.G."/>
            <person name="Gibbons J."/>
            <person name="Hibbett D."/>
        </authorList>
    </citation>
    <scope>NUCLEOTIDE SEQUENCE [LARGE SCALE GENOMIC DNA]</scope>
    <source>
        <strain evidence="2">ALCF2SS1-6</strain>
    </source>
</reference>
<organism evidence="2 3">
    <name type="scientific">Lentinus tigrinus ALCF2SS1-6</name>
    <dbReference type="NCBI Taxonomy" id="1328759"/>
    <lineage>
        <taxon>Eukaryota</taxon>
        <taxon>Fungi</taxon>
        <taxon>Dikarya</taxon>
        <taxon>Basidiomycota</taxon>
        <taxon>Agaricomycotina</taxon>
        <taxon>Agaricomycetes</taxon>
        <taxon>Polyporales</taxon>
        <taxon>Polyporaceae</taxon>
        <taxon>Lentinus</taxon>
    </lineage>
</organism>
<protein>
    <submittedName>
        <fullName evidence="2">Uncharacterized protein</fullName>
    </submittedName>
</protein>